<evidence type="ECO:0000313" key="13">
    <source>
        <dbReference type="Proteomes" id="UP001501274"/>
    </source>
</evidence>
<evidence type="ECO:0000256" key="7">
    <source>
        <dbReference type="ARBA" id="ARBA00047899"/>
    </source>
</evidence>
<dbReference type="GO" id="GO:0004674">
    <property type="term" value="F:protein serine/threonine kinase activity"/>
    <property type="evidence" value="ECO:0007669"/>
    <property type="project" value="UniProtKB-KW"/>
</dbReference>
<evidence type="ECO:0000256" key="6">
    <source>
        <dbReference type="ARBA" id="ARBA00022840"/>
    </source>
</evidence>
<keyword evidence="4 9" id="KW-0547">Nucleotide-binding</keyword>
<evidence type="ECO:0000256" key="8">
    <source>
        <dbReference type="ARBA" id="ARBA00048679"/>
    </source>
</evidence>
<dbReference type="Pfam" id="PF00069">
    <property type="entry name" value="Pkinase"/>
    <property type="match status" value="1"/>
</dbReference>
<dbReference type="PROSITE" id="PS00108">
    <property type="entry name" value="PROTEIN_KINASE_ST"/>
    <property type="match status" value="1"/>
</dbReference>
<dbReference type="GO" id="GO:0005524">
    <property type="term" value="F:ATP binding"/>
    <property type="evidence" value="ECO:0007669"/>
    <property type="project" value="UniProtKB-UniRule"/>
</dbReference>
<reference evidence="12 13" key="1">
    <citation type="submission" date="2024-02" db="EMBL/GenBank/DDBJ databases">
        <title>FIRST GENOME SEQUENCES OF Leishmania (Viannia) shawi, Leishmania (Viannia) lindenbergi AND Leishmania (Viannia) utingensis.</title>
        <authorList>
            <person name="Resadore F."/>
            <person name="Custodio M.G.F."/>
            <person name="Boite M.C."/>
            <person name="Cupolillo E."/>
            <person name="Ferreira G.E.M."/>
        </authorList>
    </citation>
    <scope>NUCLEOTIDE SEQUENCE [LARGE SCALE GENOMIC DNA]</scope>
    <source>
        <strain evidence="12 13">MDAS/BR/1979/M5533</strain>
    </source>
</reference>
<sequence>MGERFEWMAFEDNVSGSRASGGKTNLISAEEDVPIFLREDAGTGRAGAGTSHGTAAPGSADLDARDGTPAFLLGYPAAGDSRSLSGGFTSAGSPMWDGTPQQRLFASPAALGHSGGAGQVPATSSAALYADQPSAAVLQFTGDSGRTWGGLHRVRILGKGNYGCATLYSMKDDFSGGVSPTHAVVVKDINMQTMLNPSEEILAVRNELKVLRTVLGHPNLVQYVDALFDARPPNCPVSFIMMEYCAGGDLAAVMAGCSGGNVASDEVLSSPVSTPLCATTAATAAGLGHLTEPHVTSLFIQVAVALQSLHTEYGILHRDVKPHNIFLLEDGMTVRLGDFGISTQLDRVGDRAKEACGSPYYMAPELLEERAYGAAADVWSLGVVFYQLMARQLPFTATSAAELRSLVCRGRCTPLHELHNEATSRYSQQFRELVSSLLTVDAAARPTLRRVLRHKHVRECLKYVPVSVLTAKKPQLPARVSCSSAMPSSLPQPLSADGLYAGVFGADAVEQAVSHAVHAGVHPIVNRVHSL</sequence>
<keyword evidence="13" id="KW-1185">Reference proteome</keyword>
<evidence type="ECO:0000256" key="10">
    <source>
        <dbReference type="SAM" id="MobiDB-lite"/>
    </source>
</evidence>
<dbReference type="AlphaFoldDB" id="A0AAW3C8P9"/>
<name>A0AAW3C8P9_9TRYP</name>
<accession>A0AAW3C8P9</accession>
<dbReference type="EC" id="2.7.11.1" evidence="1"/>
<evidence type="ECO:0000256" key="5">
    <source>
        <dbReference type="ARBA" id="ARBA00022777"/>
    </source>
</evidence>
<comment type="caution">
    <text evidence="12">The sequence shown here is derived from an EMBL/GenBank/DDBJ whole genome shotgun (WGS) entry which is preliminary data.</text>
</comment>
<dbReference type="InterPro" id="IPR000719">
    <property type="entry name" value="Prot_kinase_dom"/>
</dbReference>
<gene>
    <name evidence="12" type="ORF">Q4I28_000648</name>
</gene>
<evidence type="ECO:0000313" key="12">
    <source>
        <dbReference type="EMBL" id="KAL0530591.1"/>
    </source>
</evidence>
<dbReference type="InterPro" id="IPR017441">
    <property type="entry name" value="Protein_kinase_ATP_BS"/>
</dbReference>
<dbReference type="PANTHER" id="PTHR44899">
    <property type="entry name" value="CAMK FAMILY PROTEIN KINASE"/>
    <property type="match status" value="1"/>
</dbReference>
<evidence type="ECO:0000256" key="9">
    <source>
        <dbReference type="PROSITE-ProRule" id="PRU10141"/>
    </source>
</evidence>
<comment type="catalytic activity">
    <reaction evidence="7">
        <text>L-threonyl-[protein] + ATP = O-phospho-L-threonyl-[protein] + ADP + H(+)</text>
        <dbReference type="Rhea" id="RHEA:46608"/>
        <dbReference type="Rhea" id="RHEA-COMP:11060"/>
        <dbReference type="Rhea" id="RHEA-COMP:11605"/>
        <dbReference type="ChEBI" id="CHEBI:15378"/>
        <dbReference type="ChEBI" id="CHEBI:30013"/>
        <dbReference type="ChEBI" id="CHEBI:30616"/>
        <dbReference type="ChEBI" id="CHEBI:61977"/>
        <dbReference type="ChEBI" id="CHEBI:456216"/>
        <dbReference type="EC" id="2.7.11.1"/>
    </reaction>
</comment>
<dbReference type="PROSITE" id="PS00107">
    <property type="entry name" value="PROTEIN_KINASE_ATP"/>
    <property type="match status" value="1"/>
</dbReference>
<dbReference type="SMART" id="SM00220">
    <property type="entry name" value="S_TKc"/>
    <property type="match status" value="1"/>
</dbReference>
<dbReference type="SUPFAM" id="SSF56112">
    <property type="entry name" value="Protein kinase-like (PK-like)"/>
    <property type="match status" value="1"/>
</dbReference>
<dbReference type="Proteomes" id="UP001501274">
    <property type="component" value="Unassembled WGS sequence"/>
</dbReference>
<feature type="region of interest" description="Disordered" evidence="10">
    <location>
        <begin position="42"/>
        <end position="61"/>
    </location>
</feature>
<keyword evidence="2" id="KW-0723">Serine/threonine-protein kinase</keyword>
<proteinExistence type="predicted"/>
<keyword evidence="3" id="KW-0808">Transferase</keyword>
<evidence type="ECO:0000256" key="1">
    <source>
        <dbReference type="ARBA" id="ARBA00012513"/>
    </source>
</evidence>
<feature type="domain" description="Protein kinase" evidence="11">
    <location>
        <begin position="151"/>
        <end position="457"/>
    </location>
</feature>
<dbReference type="EMBL" id="JBAMZN010000003">
    <property type="protein sequence ID" value="KAL0530591.1"/>
    <property type="molecule type" value="Genomic_DNA"/>
</dbReference>
<keyword evidence="6 9" id="KW-0067">ATP-binding</keyword>
<dbReference type="InterPro" id="IPR011009">
    <property type="entry name" value="Kinase-like_dom_sf"/>
</dbReference>
<evidence type="ECO:0000256" key="3">
    <source>
        <dbReference type="ARBA" id="ARBA00022679"/>
    </source>
</evidence>
<dbReference type="InterPro" id="IPR051131">
    <property type="entry name" value="NEK_Ser/Thr_kinase_NIMA"/>
</dbReference>
<dbReference type="PANTHER" id="PTHR44899:SF3">
    <property type="entry name" value="SERINE_THREONINE-PROTEIN KINASE NEK1"/>
    <property type="match status" value="1"/>
</dbReference>
<organism evidence="12 13">
    <name type="scientific">Leishmania naiffi</name>
    <dbReference type="NCBI Taxonomy" id="5678"/>
    <lineage>
        <taxon>Eukaryota</taxon>
        <taxon>Discoba</taxon>
        <taxon>Euglenozoa</taxon>
        <taxon>Kinetoplastea</taxon>
        <taxon>Metakinetoplastina</taxon>
        <taxon>Trypanosomatida</taxon>
        <taxon>Trypanosomatidae</taxon>
        <taxon>Leishmaniinae</taxon>
        <taxon>Leishmania</taxon>
        <taxon>Leishmania naiffi species complex</taxon>
    </lineage>
</organism>
<dbReference type="InterPro" id="IPR008271">
    <property type="entry name" value="Ser/Thr_kinase_AS"/>
</dbReference>
<feature type="binding site" evidence="9">
    <location>
        <position position="187"/>
    </location>
    <ligand>
        <name>ATP</name>
        <dbReference type="ChEBI" id="CHEBI:30616"/>
    </ligand>
</feature>
<keyword evidence="5" id="KW-0418">Kinase</keyword>
<comment type="catalytic activity">
    <reaction evidence="8">
        <text>L-seryl-[protein] + ATP = O-phospho-L-seryl-[protein] + ADP + H(+)</text>
        <dbReference type="Rhea" id="RHEA:17989"/>
        <dbReference type="Rhea" id="RHEA-COMP:9863"/>
        <dbReference type="Rhea" id="RHEA-COMP:11604"/>
        <dbReference type="ChEBI" id="CHEBI:15378"/>
        <dbReference type="ChEBI" id="CHEBI:29999"/>
        <dbReference type="ChEBI" id="CHEBI:30616"/>
        <dbReference type="ChEBI" id="CHEBI:83421"/>
        <dbReference type="ChEBI" id="CHEBI:456216"/>
        <dbReference type="EC" id="2.7.11.1"/>
    </reaction>
</comment>
<protein>
    <recommendedName>
        <fullName evidence="1">non-specific serine/threonine protein kinase</fullName>
        <ecNumber evidence="1">2.7.11.1</ecNumber>
    </recommendedName>
</protein>
<evidence type="ECO:0000256" key="2">
    <source>
        <dbReference type="ARBA" id="ARBA00022527"/>
    </source>
</evidence>
<evidence type="ECO:0000256" key="4">
    <source>
        <dbReference type="ARBA" id="ARBA00022741"/>
    </source>
</evidence>
<dbReference type="PROSITE" id="PS50011">
    <property type="entry name" value="PROTEIN_KINASE_DOM"/>
    <property type="match status" value="1"/>
</dbReference>
<dbReference type="Gene3D" id="1.10.510.10">
    <property type="entry name" value="Transferase(Phosphotransferase) domain 1"/>
    <property type="match status" value="1"/>
</dbReference>
<dbReference type="Gene3D" id="3.30.200.20">
    <property type="entry name" value="Phosphorylase Kinase, domain 1"/>
    <property type="match status" value="1"/>
</dbReference>
<evidence type="ECO:0000259" key="11">
    <source>
        <dbReference type="PROSITE" id="PS50011"/>
    </source>
</evidence>